<evidence type="ECO:0000313" key="2">
    <source>
        <dbReference type="EMBL" id="RCK60495.1"/>
    </source>
</evidence>
<feature type="region of interest" description="Disordered" evidence="1">
    <location>
        <begin position="605"/>
        <end position="693"/>
    </location>
</feature>
<keyword evidence="3" id="KW-1185">Reference proteome</keyword>
<dbReference type="OrthoDB" id="10596196at2759"/>
<feature type="compositionally biased region" description="Basic residues" evidence="1">
    <location>
        <begin position="524"/>
        <end position="552"/>
    </location>
</feature>
<gene>
    <name evidence="2" type="ORF">Cantr_08028</name>
</gene>
<feature type="compositionally biased region" description="Acidic residues" evidence="1">
    <location>
        <begin position="642"/>
        <end position="651"/>
    </location>
</feature>
<dbReference type="AlphaFoldDB" id="A0A367Y3N7"/>
<feature type="region of interest" description="Disordered" evidence="1">
    <location>
        <begin position="517"/>
        <end position="555"/>
    </location>
</feature>
<proteinExistence type="predicted"/>
<evidence type="ECO:0000256" key="1">
    <source>
        <dbReference type="SAM" id="MobiDB-lite"/>
    </source>
</evidence>
<feature type="compositionally biased region" description="Basic residues" evidence="1">
    <location>
        <begin position="605"/>
        <end position="617"/>
    </location>
</feature>
<dbReference type="EMBL" id="QLNQ01000026">
    <property type="protein sequence ID" value="RCK60495.1"/>
    <property type="molecule type" value="Genomic_DNA"/>
</dbReference>
<feature type="compositionally biased region" description="Pro residues" evidence="1">
    <location>
        <begin position="366"/>
        <end position="376"/>
    </location>
</feature>
<accession>A0A367Y3N7</accession>
<dbReference type="Proteomes" id="UP000253472">
    <property type="component" value="Unassembled WGS sequence"/>
</dbReference>
<feature type="compositionally biased region" description="Low complexity" evidence="1">
    <location>
        <begin position="158"/>
        <end position="168"/>
    </location>
</feature>
<feature type="region of interest" description="Disordered" evidence="1">
    <location>
        <begin position="147"/>
        <end position="169"/>
    </location>
</feature>
<feature type="compositionally biased region" description="Acidic residues" evidence="1">
    <location>
        <begin position="662"/>
        <end position="673"/>
    </location>
</feature>
<sequence>MVDRTKEVSGSFLVPALPRSIEKQTFDFHNADNTNANTPEDTNGVTTTATSAPYITESSKASLIPLFRRNSTVQLSSSSSSLQENRDHDDELFPFINFNEFEFSHRGTILNTRTRSSKKNQFPNNVNNNSRIDIAQRRLQHHLHPLPSAHHMQNNQPNTNNNSSTSSTVIQRTNDNLSIVSSNLGIEDNFYLNIISDDASFQPHINTIFQNNSVGTSGTMINPNGVPNGSIRTASSTKYTAGRKLVQKLYTSLDYASDHVLIEEEEDYYEEDYQEVDAEEETQIHLKIRQSLERQMLLDDPVYGGASSRKISKVNNEENDDDTIQELISISSRITNTETPYTNTPLITPRTPQPLLPSSPHAQSLLPPPPPPPPPSTATALPPSSSSYRTNLTTSVAPTGTATATTTSSTTKHCLNSVLNYVRKKVKHVRTYWQIKADRPPRGMAATTTDVATITAATTDMQLSPTTTTTHANHDNPNQSIYTHENSNLINSSKRLILTKKYGKRKPAEVVANGEKIPSTPISRHNHHHRHHHHPHLHHHHSHLSHHGHYPHAHHEDNMSTLDEVFVKDDQVAGALLYIISEYPDTENRKLVKQESYYRSRSHLHLHPQSHLSKHHNVSQEDVLAGKTNDETAVDLGRIEESSNDGDDEQSDCNLHTFGKGEEDEEEDEDNEEGYCSINNTNTATEDAVVCRR</sequence>
<organism evidence="2 3">
    <name type="scientific">Candida viswanathii</name>
    <dbReference type="NCBI Taxonomy" id="5486"/>
    <lineage>
        <taxon>Eukaryota</taxon>
        <taxon>Fungi</taxon>
        <taxon>Dikarya</taxon>
        <taxon>Ascomycota</taxon>
        <taxon>Saccharomycotina</taxon>
        <taxon>Pichiomycetes</taxon>
        <taxon>Debaryomycetaceae</taxon>
        <taxon>Candida/Lodderomyces clade</taxon>
        <taxon>Candida</taxon>
    </lineage>
</organism>
<reference evidence="2 3" key="1">
    <citation type="submission" date="2018-06" db="EMBL/GenBank/DDBJ databases">
        <title>Whole genome sequencing of Candida tropicalis (genome annotated by CSBL at Korea University).</title>
        <authorList>
            <person name="Ahn J."/>
        </authorList>
    </citation>
    <scope>NUCLEOTIDE SEQUENCE [LARGE SCALE GENOMIC DNA]</scope>
    <source>
        <strain evidence="2 3">ATCC 20962</strain>
    </source>
</reference>
<feature type="region of interest" description="Disordered" evidence="1">
    <location>
        <begin position="303"/>
        <end position="407"/>
    </location>
</feature>
<feature type="compositionally biased region" description="Low complexity" evidence="1">
    <location>
        <begin position="377"/>
        <end position="407"/>
    </location>
</feature>
<feature type="compositionally biased region" description="Polar residues" evidence="1">
    <location>
        <begin position="326"/>
        <end position="346"/>
    </location>
</feature>
<comment type="caution">
    <text evidence="2">The sequence shown here is derived from an EMBL/GenBank/DDBJ whole genome shotgun (WGS) entry which is preliminary data.</text>
</comment>
<name>A0A367Y3N7_9ASCO</name>
<protein>
    <submittedName>
        <fullName evidence="2">Uncharacterized protein</fullName>
    </submittedName>
</protein>
<evidence type="ECO:0000313" key="3">
    <source>
        <dbReference type="Proteomes" id="UP000253472"/>
    </source>
</evidence>